<evidence type="ECO:0000313" key="3">
    <source>
        <dbReference type="Proteomes" id="UP000324800"/>
    </source>
</evidence>
<protein>
    <submittedName>
        <fullName evidence="2">Uncharacterized protein</fullName>
    </submittedName>
</protein>
<organism evidence="2 3">
    <name type="scientific">Streblomastix strix</name>
    <dbReference type="NCBI Taxonomy" id="222440"/>
    <lineage>
        <taxon>Eukaryota</taxon>
        <taxon>Metamonada</taxon>
        <taxon>Preaxostyla</taxon>
        <taxon>Oxymonadida</taxon>
        <taxon>Streblomastigidae</taxon>
        <taxon>Streblomastix</taxon>
    </lineage>
</organism>
<evidence type="ECO:0000313" key="2">
    <source>
        <dbReference type="EMBL" id="KAA6360424.1"/>
    </source>
</evidence>
<sequence>MLELVEFASFVHFQLTLYLVVISQLFILQLVPSIDLVNLNSVTLLRFHCLVVEVHSFVFTVGSPLVKTDLVVGQLGTELVKLGIALVDLSIGR</sequence>
<dbReference type="AlphaFoldDB" id="A0A5J4TPQ5"/>
<keyword evidence="1" id="KW-0472">Membrane</keyword>
<accession>A0A5J4TPQ5</accession>
<feature type="non-terminal residue" evidence="2">
    <location>
        <position position="93"/>
    </location>
</feature>
<name>A0A5J4TPQ5_9EUKA</name>
<dbReference type="EMBL" id="SNRW01026968">
    <property type="protein sequence ID" value="KAA6360424.1"/>
    <property type="molecule type" value="Genomic_DNA"/>
</dbReference>
<feature type="transmembrane region" description="Helical" evidence="1">
    <location>
        <begin position="12"/>
        <end position="31"/>
    </location>
</feature>
<proteinExistence type="predicted"/>
<keyword evidence="1" id="KW-1133">Transmembrane helix</keyword>
<evidence type="ECO:0000256" key="1">
    <source>
        <dbReference type="SAM" id="Phobius"/>
    </source>
</evidence>
<keyword evidence="1" id="KW-0812">Transmembrane</keyword>
<gene>
    <name evidence="2" type="ORF">EZS28_044047</name>
</gene>
<reference evidence="2 3" key="1">
    <citation type="submission" date="2019-03" db="EMBL/GenBank/DDBJ databases">
        <title>Single cell metagenomics reveals metabolic interactions within the superorganism composed of flagellate Streblomastix strix and complex community of Bacteroidetes bacteria on its surface.</title>
        <authorList>
            <person name="Treitli S.C."/>
            <person name="Kolisko M."/>
            <person name="Husnik F."/>
            <person name="Keeling P."/>
            <person name="Hampl V."/>
        </authorList>
    </citation>
    <scope>NUCLEOTIDE SEQUENCE [LARGE SCALE GENOMIC DNA]</scope>
    <source>
        <strain evidence="2">ST1C</strain>
    </source>
</reference>
<dbReference type="Proteomes" id="UP000324800">
    <property type="component" value="Unassembled WGS sequence"/>
</dbReference>
<comment type="caution">
    <text evidence="2">The sequence shown here is derived from an EMBL/GenBank/DDBJ whole genome shotgun (WGS) entry which is preliminary data.</text>
</comment>